<reference evidence="2" key="1">
    <citation type="submission" date="2015-10" db="EMBL/GenBank/DDBJ databases">
        <authorList>
            <person name="Regsiter A."/>
            <person name="william w."/>
        </authorList>
    </citation>
    <scope>NUCLEOTIDE SEQUENCE</scope>
    <source>
        <strain evidence="2">Montdore</strain>
    </source>
</reference>
<evidence type="ECO:0000256" key="1">
    <source>
        <dbReference type="SAM" id="MobiDB-lite"/>
    </source>
</evidence>
<evidence type="ECO:0000313" key="2">
    <source>
        <dbReference type="EMBL" id="CUS14771.1"/>
    </source>
</evidence>
<keyword evidence="3" id="KW-1185">Reference proteome</keyword>
<dbReference type="AlphaFoldDB" id="A0A292Q6R3"/>
<gene>
    <name evidence="2" type="ORF">GSTUAT00001056001</name>
</gene>
<accession>A0A292Q6R3</accession>
<dbReference type="Proteomes" id="UP001412239">
    <property type="component" value="Unassembled WGS sequence"/>
</dbReference>
<dbReference type="GO" id="GO:0005794">
    <property type="term" value="C:Golgi apparatus"/>
    <property type="evidence" value="ECO:0007669"/>
    <property type="project" value="TreeGrafter"/>
</dbReference>
<name>A0A292Q6R3_9PEZI</name>
<evidence type="ECO:0000313" key="3">
    <source>
        <dbReference type="Proteomes" id="UP001412239"/>
    </source>
</evidence>
<dbReference type="PANTHER" id="PTHR21581:SF6">
    <property type="entry name" value="TRAFFICKING PROTEIN PARTICLE COMPLEX SUBUNIT 12"/>
    <property type="match status" value="1"/>
</dbReference>
<sequence>MSSLPPTSPVKGHTRASSTDERRVSVPRRRTKGPLDLGDPPFKDHPLPTSPTAAPIFSPASPTAPKQQMSSGLFDMYPPTISRDFSYLLHPQNFHPLPQHTIPAAFRTSAHQPTASTSLHTLLSTGHFRAAAITAANQLTNPTSPTPLTTEEIFELWYIRLSSLILIGSTSTAAQEIKVFSDLGSNFYRDARGGHLAPWELRVLAVRLQAIGVSDWRRSIALYYELAREARGEILKREAKPDSPEHSVEEISLWRGRLRDLGIRVASALVEMGDMAAASRHLEGFRVSADDHELKAILCLLYVRIGNLAAAKKVLPAVGGEDICERILSTLILMGEAKWEEAAVAWGEISGTRGIEEGGDMASNNLAVCLLYMGDLKEARSVLESLIDNGTSFTGLTFNLSTIYELCSDNSKVLKASLAERIAAQGKEMTGASFKM</sequence>
<proteinExistence type="predicted"/>
<dbReference type="PANTHER" id="PTHR21581">
    <property type="entry name" value="D-ALANYL-D-ALANINE CARBOXYPEPTIDASE"/>
    <property type="match status" value="1"/>
</dbReference>
<protein>
    <submittedName>
        <fullName evidence="2">Uncharacterized protein</fullName>
    </submittedName>
</protein>
<feature type="region of interest" description="Disordered" evidence="1">
    <location>
        <begin position="1"/>
        <end position="69"/>
    </location>
</feature>
<dbReference type="EMBL" id="LN890955">
    <property type="protein sequence ID" value="CUS14771.1"/>
    <property type="molecule type" value="Genomic_DNA"/>
</dbReference>
<organism evidence="2 3">
    <name type="scientific">Tuber aestivum</name>
    <name type="common">summer truffle</name>
    <dbReference type="NCBI Taxonomy" id="59557"/>
    <lineage>
        <taxon>Eukaryota</taxon>
        <taxon>Fungi</taxon>
        <taxon>Dikarya</taxon>
        <taxon>Ascomycota</taxon>
        <taxon>Pezizomycotina</taxon>
        <taxon>Pezizomycetes</taxon>
        <taxon>Pezizales</taxon>
        <taxon>Tuberaceae</taxon>
        <taxon>Tuber</taxon>
    </lineage>
</organism>
<feature type="compositionally biased region" description="Polar residues" evidence="1">
    <location>
        <begin position="60"/>
        <end position="69"/>
    </location>
</feature>
<dbReference type="GO" id="GO:0030008">
    <property type="term" value="C:TRAPP complex"/>
    <property type="evidence" value="ECO:0007669"/>
    <property type="project" value="TreeGrafter"/>
</dbReference>